<name>A0ABM8FWC6_9MICO</name>
<protein>
    <submittedName>
        <fullName evidence="1">Uncharacterized protein</fullName>
    </submittedName>
</protein>
<evidence type="ECO:0000313" key="2">
    <source>
        <dbReference type="Proteomes" id="UP001321543"/>
    </source>
</evidence>
<gene>
    <name evidence="1" type="ORF">GCM10025863_25420</name>
</gene>
<dbReference type="EMBL" id="AP027728">
    <property type="protein sequence ID" value="BDZ39928.1"/>
    <property type="molecule type" value="Genomic_DNA"/>
</dbReference>
<organism evidence="1 2">
    <name type="scientific">Microbacterium suwonense</name>
    <dbReference type="NCBI Taxonomy" id="683047"/>
    <lineage>
        <taxon>Bacteria</taxon>
        <taxon>Bacillati</taxon>
        <taxon>Actinomycetota</taxon>
        <taxon>Actinomycetes</taxon>
        <taxon>Micrococcales</taxon>
        <taxon>Microbacteriaceae</taxon>
        <taxon>Microbacterium</taxon>
    </lineage>
</organism>
<dbReference type="Proteomes" id="UP001321543">
    <property type="component" value="Chromosome"/>
</dbReference>
<sequence length="52" mass="5789">MQQHQAAFVLTPSNKHRSLPAYRERMTTGGLLNFPPRAVNAAVGMLRGDFYA</sequence>
<evidence type="ECO:0000313" key="1">
    <source>
        <dbReference type="EMBL" id="BDZ39928.1"/>
    </source>
</evidence>
<keyword evidence="2" id="KW-1185">Reference proteome</keyword>
<dbReference type="RefSeq" id="WP_286300377.1">
    <property type="nucleotide sequence ID" value="NZ_AP027728.1"/>
</dbReference>
<reference evidence="2" key="1">
    <citation type="journal article" date="2019" name="Int. J. Syst. Evol. Microbiol.">
        <title>The Global Catalogue of Microorganisms (GCM) 10K type strain sequencing project: providing services to taxonomists for standard genome sequencing and annotation.</title>
        <authorList>
            <consortium name="The Broad Institute Genomics Platform"/>
            <consortium name="The Broad Institute Genome Sequencing Center for Infectious Disease"/>
            <person name="Wu L."/>
            <person name="Ma J."/>
        </authorList>
    </citation>
    <scope>NUCLEOTIDE SEQUENCE [LARGE SCALE GENOMIC DNA]</scope>
    <source>
        <strain evidence="2">NBRC 106310</strain>
    </source>
</reference>
<proteinExistence type="predicted"/>
<accession>A0ABM8FWC6</accession>